<dbReference type="AlphaFoldDB" id="K0JUI8"/>
<dbReference type="Proteomes" id="UP000006281">
    <property type="component" value="Chromosome"/>
</dbReference>
<dbReference type="RefSeq" id="WP_015099270.1">
    <property type="nucleotide sequence ID" value="NC_019673.1"/>
</dbReference>
<accession>K0JUI8</accession>
<sequence length="104" mass="10971">MNGIAVDELICEHLALVLIGVTDGSDELALTVARSETNRLVEALALCLNGHPLDGLGRCGTCGSADCLLRRDIRLVLRPVGDGPRTSVEEDVLWLAAYGLGDDA</sequence>
<dbReference type="PATRIC" id="fig|1179773.3.peg.1843"/>
<keyword evidence="2" id="KW-1185">Reference proteome</keyword>
<organism evidence="1 2">
    <name type="scientific">Saccharothrix espanaensis (strain ATCC 51144 / DSM 44229 / JCM 9112 / NBRC 15066 / NRRL 15764)</name>
    <dbReference type="NCBI Taxonomy" id="1179773"/>
    <lineage>
        <taxon>Bacteria</taxon>
        <taxon>Bacillati</taxon>
        <taxon>Actinomycetota</taxon>
        <taxon>Actinomycetes</taxon>
        <taxon>Pseudonocardiales</taxon>
        <taxon>Pseudonocardiaceae</taxon>
        <taxon>Saccharothrix</taxon>
    </lineage>
</organism>
<protein>
    <submittedName>
        <fullName evidence="1">Uncharacterized protein</fullName>
    </submittedName>
</protein>
<evidence type="ECO:0000313" key="2">
    <source>
        <dbReference type="Proteomes" id="UP000006281"/>
    </source>
</evidence>
<evidence type="ECO:0000313" key="1">
    <source>
        <dbReference type="EMBL" id="CCH29157.1"/>
    </source>
</evidence>
<reference evidence="1 2" key="1">
    <citation type="journal article" date="2012" name="BMC Genomics">
        <title>Complete genome sequence of Saccharothrix espanaensis DSM 44229T and comparison to the other completely sequenced Pseudonocardiaceae.</title>
        <authorList>
            <person name="Strobel T."/>
            <person name="Al-Dilaimi A."/>
            <person name="Blom J."/>
            <person name="Gessner A."/>
            <person name="Kalinowski J."/>
            <person name="Luzhetska M."/>
            <person name="Puhler A."/>
            <person name="Szczepanowski R."/>
            <person name="Bechthold A."/>
            <person name="Ruckert C."/>
        </authorList>
    </citation>
    <scope>NUCLEOTIDE SEQUENCE [LARGE SCALE GENOMIC DNA]</scope>
    <source>
        <strain evidence="2">ATCC 51144 / DSM 44229 / JCM 9112 / NBRC 15066 / NRRL 15764</strain>
    </source>
</reference>
<dbReference type="KEGG" id="sesp:BN6_18370"/>
<gene>
    <name evidence="1" type="ordered locus">BN6_18370</name>
</gene>
<proteinExistence type="predicted"/>
<dbReference type="OrthoDB" id="3698820at2"/>
<dbReference type="EMBL" id="HE804045">
    <property type="protein sequence ID" value="CCH29157.1"/>
    <property type="molecule type" value="Genomic_DNA"/>
</dbReference>
<name>K0JUI8_SACES</name>
<dbReference type="HOGENOM" id="CLU_2248171_0_0_11"/>
<dbReference type="STRING" id="1179773.BN6_18370"/>